<accession>A0A7W3T7F2</accession>
<dbReference type="EMBL" id="VKHS01000862">
    <property type="protein sequence ID" value="MBB0232308.1"/>
    <property type="molecule type" value="Genomic_DNA"/>
</dbReference>
<dbReference type="Proteomes" id="UP000530234">
    <property type="component" value="Unassembled WGS sequence"/>
</dbReference>
<sequence>MDVVKLLEAAALLVPQGTATENDLTVDDVWDYLVHDEWEIALDLLEELGDLPAPLPPAFWASLLTAAEEMRLEGSAEWCRRRLREARHGVIRADPTLRPPGETRRRTPMGGAGVLRPMWDIGNRAPTGEPTWNIAALWVEERVFLEPGDRAVVRLAPLDRSRWRHLRPGQVITMYEDRTAVVPEVTRPVGGPGGAPDVGATG</sequence>
<name>A0A7W3T7F2_9ACTN</name>
<dbReference type="AlphaFoldDB" id="A0A7W3T7F2"/>
<comment type="caution">
    <text evidence="1">The sequence shown here is derived from an EMBL/GenBank/DDBJ whole genome shotgun (WGS) entry which is preliminary data.</text>
</comment>
<gene>
    <name evidence="1" type="ORF">FOE67_23120</name>
</gene>
<evidence type="ECO:0000313" key="2">
    <source>
        <dbReference type="Proteomes" id="UP000530234"/>
    </source>
</evidence>
<organism evidence="1 2">
    <name type="scientific">Streptomyces calidiresistens</name>
    <dbReference type="NCBI Taxonomy" id="1485586"/>
    <lineage>
        <taxon>Bacteria</taxon>
        <taxon>Bacillati</taxon>
        <taxon>Actinomycetota</taxon>
        <taxon>Actinomycetes</taxon>
        <taxon>Kitasatosporales</taxon>
        <taxon>Streptomycetaceae</taxon>
        <taxon>Streptomyces</taxon>
    </lineage>
</organism>
<proteinExistence type="predicted"/>
<keyword evidence="2" id="KW-1185">Reference proteome</keyword>
<dbReference type="RefSeq" id="WP_182666850.1">
    <property type="nucleotide sequence ID" value="NZ_VKHS01000862.1"/>
</dbReference>
<reference evidence="2" key="1">
    <citation type="submission" date="2019-10" db="EMBL/GenBank/DDBJ databases">
        <title>Streptomyces sp. nov., a novel actinobacterium isolated from alkaline environment.</title>
        <authorList>
            <person name="Golinska P."/>
        </authorList>
    </citation>
    <scope>NUCLEOTIDE SEQUENCE [LARGE SCALE GENOMIC DNA]</scope>
    <source>
        <strain evidence="2">DSM 42108</strain>
    </source>
</reference>
<protein>
    <submittedName>
        <fullName evidence="1">Uncharacterized protein</fullName>
    </submittedName>
</protein>
<evidence type="ECO:0000313" key="1">
    <source>
        <dbReference type="EMBL" id="MBB0232308.1"/>
    </source>
</evidence>